<reference evidence="7 8" key="1">
    <citation type="journal article" date="2012" name="Genet. Mol. Biol.">
        <title>Analysis of 16S rRNA and mxaF genes revealing insights into Methylobacterium niche-specific plant association.</title>
        <authorList>
            <person name="Dourado M.N."/>
            <person name="Andreote F.D."/>
            <person name="Dini-Andreote F."/>
            <person name="Conti R."/>
            <person name="Araujo J.M."/>
            <person name="Araujo W.L."/>
        </authorList>
    </citation>
    <scope>NUCLEOTIDE SEQUENCE [LARGE SCALE GENOMIC DNA]</scope>
    <source>
        <strain evidence="7 8">TC3-10</strain>
    </source>
</reference>
<proteinExistence type="inferred from homology"/>
<evidence type="ECO:0000256" key="2">
    <source>
        <dbReference type="ARBA" id="ARBA00022679"/>
    </source>
</evidence>
<feature type="domain" description="HipA N-terminal subdomain 1" evidence="6">
    <location>
        <begin position="6"/>
        <end position="99"/>
    </location>
</feature>
<dbReference type="Pfam" id="PF07804">
    <property type="entry name" value="HipA_C"/>
    <property type="match status" value="1"/>
</dbReference>
<dbReference type="GO" id="GO:0016301">
    <property type="term" value="F:kinase activity"/>
    <property type="evidence" value="ECO:0007669"/>
    <property type="project" value="UniProtKB-KW"/>
</dbReference>
<feature type="region of interest" description="Disordered" evidence="4">
    <location>
        <begin position="405"/>
        <end position="457"/>
    </location>
</feature>
<gene>
    <name evidence="7" type="ORF">MOTC310_07820</name>
</gene>
<dbReference type="Proteomes" id="UP001355206">
    <property type="component" value="Unassembled WGS sequence"/>
</dbReference>
<accession>A0ABU7TLJ0</accession>
<dbReference type="InterPro" id="IPR017508">
    <property type="entry name" value="HipA_N1"/>
</dbReference>
<evidence type="ECO:0000256" key="1">
    <source>
        <dbReference type="ARBA" id="ARBA00010164"/>
    </source>
</evidence>
<sequence length="457" mass="49778">MNRAMDVYLDDEVTKVGVLRHAASGNRESSSFEYDRAWLARAGRFMIDPALPLVGGAQFPAKGTSARASVFFGCFADSEPDGWGKVVINRDRAKRRRDAADRGEPVDGRPVDGLDYLLAVDDVSRLGALRLRDGAGVFQRVSEPSRRGTPPLVTLADLLRASRAVETNTETAADLRYLLGRGTSLDGMRPKASVFDEDGTLCIGKFPSVRDERAVTKGEVLALRLAAAAGIEAAQARIVHANDTPVALVRRFDRIGERRLMYASARTLMGVTDDDDHTYTEMADTMRTTALAFAKDARELWKRMVLNILITNVDDHLNNHGFLHVGNGHWRLAPAFDVNPFPDKARLLKTWIHEDSGPDASVDEALRAAGRFSLKAKDAKEALGEVEDAVARWREIAREPGVGMTATEAEQFSEAFEHPERKAAQKARATVSRAAAPPPPVPPAEAEPAPASGPGPR</sequence>
<protein>
    <submittedName>
        <fullName evidence="7">Phosphatidylinositol kinase</fullName>
    </submittedName>
</protein>
<dbReference type="InterPro" id="IPR052028">
    <property type="entry name" value="HipA_Ser/Thr_kinase"/>
</dbReference>
<keyword evidence="8" id="KW-1185">Reference proteome</keyword>
<organism evidence="7 8">
    <name type="scientific">Methylobacterium oryzae</name>
    <dbReference type="NCBI Taxonomy" id="334852"/>
    <lineage>
        <taxon>Bacteria</taxon>
        <taxon>Pseudomonadati</taxon>
        <taxon>Pseudomonadota</taxon>
        <taxon>Alphaproteobacteria</taxon>
        <taxon>Hyphomicrobiales</taxon>
        <taxon>Methylobacteriaceae</taxon>
        <taxon>Methylobacterium</taxon>
    </lineage>
</organism>
<dbReference type="EMBL" id="MLCA01000001">
    <property type="protein sequence ID" value="MEE7490396.1"/>
    <property type="molecule type" value="Genomic_DNA"/>
</dbReference>
<dbReference type="RefSeq" id="WP_331301387.1">
    <property type="nucleotide sequence ID" value="NZ_MLCA01000001.1"/>
</dbReference>
<evidence type="ECO:0000259" key="6">
    <source>
        <dbReference type="Pfam" id="PF13657"/>
    </source>
</evidence>
<dbReference type="PANTHER" id="PTHR37419">
    <property type="entry name" value="SERINE/THREONINE-PROTEIN KINASE TOXIN HIPA"/>
    <property type="match status" value="1"/>
</dbReference>
<name>A0ABU7TLJ0_9HYPH</name>
<keyword evidence="3 7" id="KW-0418">Kinase</keyword>
<dbReference type="PANTHER" id="PTHR37419:SF8">
    <property type="entry name" value="TOXIN YJJJ"/>
    <property type="match status" value="1"/>
</dbReference>
<evidence type="ECO:0000313" key="7">
    <source>
        <dbReference type="EMBL" id="MEE7490396.1"/>
    </source>
</evidence>
<dbReference type="InterPro" id="IPR012893">
    <property type="entry name" value="HipA-like_C"/>
</dbReference>
<evidence type="ECO:0000313" key="8">
    <source>
        <dbReference type="Proteomes" id="UP001355206"/>
    </source>
</evidence>
<evidence type="ECO:0000256" key="3">
    <source>
        <dbReference type="ARBA" id="ARBA00022777"/>
    </source>
</evidence>
<evidence type="ECO:0000259" key="5">
    <source>
        <dbReference type="Pfam" id="PF07804"/>
    </source>
</evidence>
<keyword evidence="2" id="KW-0808">Transferase</keyword>
<evidence type="ECO:0000256" key="4">
    <source>
        <dbReference type="SAM" id="MobiDB-lite"/>
    </source>
</evidence>
<feature type="compositionally biased region" description="Pro residues" evidence="4">
    <location>
        <begin position="436"/>
        <end position="457"/>
    </location>
</feature>
<comment type="similarity">
    <text evidence="1">Belongs to the HipA Ser/Thr kinase family.</text>
</comment>
<dbReference type="Pfam" id="PF13657">
    <property type="entry name" value="Couple_hipA"/>
    <property type="match status" value="1"/>
</dbReference>
<dbReference type="Gene3D" id="1.10.1070.20">
    <property type="match status" value="1"/>
</dbReference>
<feature type="domain" description="HipA-like C-terminal" evidence="5">
    <location>
        <begin position="183"/>
        <end position="393"/>
    </location>
</feature>
<comment type="caution">
    <text evidence="7">The sequence shown here is derived from an EMBL/GenBank/DDBJ whole genome shotgun (WGS) entry which is preliminary data.</text>
</comment>